<reference evidence="2" key="1">
    <citation type="submission" date="2019-08" db="EMBL/GenBank/DDBJ databases">
        <authorList>
            <person name="Kucharzyk K."/>
            <person name="Murdoch R.W."/>
            <person name="Higgins S."/>
            <person name="Loffler F."/>
        </authorList>
    </citation>
    <scope>NUCLEOTIDE SEQUENCE</scope>
</reference>
<name>A0A645GHK4_9ZZZZ</name>
<feature type="transmembrane region" description="Helical" evidence="1">
    <location>
        <begin position="6"/>
        <end position="27"/>
    </location>
</feature>
<keyword evidence="1" id="KW-0472">Membrane</keyword>
<evidence type="ECO:0000256" key="1">
    <source>
        <dbReference type="SAM" id="Phobius"/>
    </source>
</evidence>
<feature type="transmembrane region" description="Helical" evidence="1">
    <location>
        <begin position="34"/>
        <end position="55"/>
    </location>
</feature>
<protein>
    <submittedName>
        <fullName evidence="2">Uncharacterized protein</fullName>
    </submittedName>
</protein>
<proteinExistence type="predicted"/>
<organism evidence="2">
    <name type="scientific">bioreactor metagenome</name>
    <dbReference type="NCBI Taxonomy" id="1076179"/>
    <lineage>
        <taxon>unclassified sequences</taxon>
        <taxon>metagenomes</taxon>
        <taxon>ecological metagenomes</taxon>
    </lineage>
</organism>
<comment type="caution">
    <text evidence="2">The sequence shown here is derived from an EMBL/GenBank/DDBJ whole genome shotgun (WGS) entry which is preliminary data.</text>
</comment>
<dbReference type="Pfam" id="PF14188">
    <property type="entry name" value="DUF4311"/>
    <property type="match status" value="1"/>
</dbReference>
<sequence length="142" mass="15134">MAVVGSIVGAVLYTILNMSVSIVPATVSTTMTKVFTPAIANMLIVMQVLYLIAALDNGKYTGVWGVVLGAVSYLVTGNATPGLILGILTGKTIELNGVKSKISIVFIILMIVIWVAIAYFRGFFPKLLAGFQALSYILPLYM</sequence>
<gene>
    <name evidence="2" type="ORF">SDC9_173078</name>
</gene>
<dbReference type="InterPro" id="IPR020042">
    <property type="entry name" value="DUF4311"/>
</dbReference>
<keyword evidence="1" id="KW-0812">Transmembrane</keyword>
<evidence type="ECO:0000313" key="2">
    <source>
        <dbReference type="EMBL" id="MPN25666.1"/>
    </source>
</evidence>
<dbReference type="EMBL" id="VSSQ01074922">
    <property type="protein sequence ID" value="MPN25666.1"/>
    <property type="molecule type" value="Genomic_DNA"/>
</dbReference>
<accession>A0A645GHK4</accession>
<feature type="transmembrane region" description="Helical" evidence="1">
    <location>
        <begin position="61"/>
        <end position="88"/>
    </location>
</feature>
<keyword evidence="1" id="KW-1133">Transmembrane helix</keyword>
<feature type="transmembrane region" description="Helical" evidence="1">
    <location>
        <begin position="100"/>
        <end position="117"/>
    </location>
</feature>
<dbReference type="AlphaFoldDB" id="A0A645GHK4"/>